<keyword evidence="1" id="KW-0808">Transferase</keyword>
<dbReference type="Gene3D" id="3.30.450.20">
    <property type="entry name" value="PAS domain"/>
    <property type="match status" value="1"/>
</dbReference>
<dbReference type="PANTHER" id="PTHR34236">
    <property type="entry name" value="DIMETHYL SULFOXIDE REDUCTASE TRANSCRIPTIONAL ACTIVATOR"/>
    <property type="match status" value="1"/>
</dbReference>
<dbReference type="SUPFAM" id="SSF52172">
    <property type="entry name" value="CheY-like"/>
    <property type="match status" value="1"/>
</dbReference>
<keyword evidence="10" id="KW-1185">Reference proteome</keyword>
<dbReference type="PROSITE" id="PS50112">
    <property type="entry name" value="PAS"/>
    <property type="match status" value="1"/>
</dbReference>
<evidence type="ECO:0008006" key="11">
    <source>
        <dbReference type="Google" id="ProtNLM"/>
    </source>
</evidence>
<evidence type="ECO:0000256" key="1">
    <source>
        <dbReference type="ARBA" id="ARBA00022679"/>
    </source>
</evidence>
<keyword evidence="3" id="KW-0805">Transcription regulation</keyword>
<dbReference type="InterPro" id="IPR003018">
    <property type="entry name" value="GAF"/>
</dbReference>
<dbReference type="PROSITE" id="PS50110">
    <property type="entry name" value="RESPONSE_REGULATORY"/>
    <property type="match status" value="1"/>
</dbReference>
<dbReference type="Gene3D" id="3.40.50.2300">
    <property type="match status" value="1"/>
</dbReference>
<evidence type="ECO:0000259" key="7">
    <source>
        <dbReference type="PROSITE" id="PS50110"/>
    </source>
</evidence>
<dbReference type="PANTHER" id="PTHR34236:SF1">
    <property type="entry name" value="DIMETHYL SULFOXIDE REDUCTASE TRANSCRIPTIONAL ACTIVATOR"/>
    <property type="match status" value="1"/>
</dbReference>
<dbReference type="GO" id="GO:0000160">
    <property type="term" value="P:phosphorelay signal transduction system"/>
    <property type="evidence" value="ECO:0007669"/>
    <property type="project" value="InterPro"/>
</dbReference>
<dbReference type="Proteomes" id="UP001500194">
    <property type="component" value="Unassembled WGS sequence"/>
</dbReference>
<dbReference type="Pfam" id="PF15915">
    <property type="entry name" value="BAT"/>
    <property type="match status" value="1"/>
</dbReference>
<dbReference type="RefSeq" id="WP_227261868.1">
    <property type="nucleotide sequence ID" value="NZ_BAAADU010000002.1"/>
</dbReference>
<evidence type="ECO:0000256" key="5">
    <source>
        <dbReference type="PROSITE-ProRule" id="PRU00169"/>
    </source>
</evidence>
<feature type="coiled-coil region" evidence="6">
    <location>
        <begin position="385"/>
        <end position="412"/>
    </location>
</feature>
<sequence>MSDGLRVLVVDDDEAFLSVTVEFLERRGVDVVAETSASAALDRLGEGFSCVVSDYEMPAMDGLELLKAVRAERPELPFVLLTGAGSEDVASEAISLGATEYVQKRPGRGQFDILVNTVVNAAEAYETERELAASRAFVEDAVEAVRDVFFVADVSGEVTHWNSRAEDVMGGRDPSEVEPESVVASDDREAVAAAFEAAVAEGSARVDAAVGEDAVPFEFTFSRITDDDGRVTHVAGVGRDVSERVARERAVTTLHETTRALVTAETPEDVFEYAVGAADGLLGLARTAFYRWDADERALVAAATANGTPGELPVLGDGSAVWDAFVAEETRTVESAAVFGELAALVVSVGSHGVLVAGSESGGFDDVDVTVVEVLAANTAAALDRHDREAALREQERELAAKTERLEEVNRTNTLVRRTQAGLLGASSREDVERSVCESLAADDEYVFAWTGTLDDGEVSPRAWAGAGESILDALAVEDATASPAWRAVERDEPVVVSDLVSAAGGGWRRRALAAGAGSAAAFPLSFDGGSYGVLVVYGRRANQFGREEREILSELAATVASAVNAAERKEALVTGGDVEVTFRVPDATGPVSAMARRTGATFDLEEVVSKDDGSWLVYVAVADADPAAVSAAADALVSVESVDVFDSDADRSLVGLVVSEFPAVDVLAAHGASVQSLTATPREVEVSVTVPRTRSVREFVAACEERLPGIELVRRSQRASQPAVLVEGLTEKQRTALRTAYEHGFFSWPREHTGEEVAEAMGVSAPTFHQHLRKALGTVFAAAFGDHADLND</sequence>
<dbReference type="CDD" id="cd00156">
    <property type="entry name" value="REC"/>
    <property type="match status" value="1"/>
</dbReference>
<proteinExistence type="predicted"/>
<evidence type="ECO:0000259" key="8">
    <source>
        <dbReference type="PROSITE" id="PS50112"/>
    </source>
</evidence>
<accession>A0AAV3SYA0</accession>
<dbReference type="InterPro" id="IPR007050">
    <property type="entry name" value="HTH_bacterioopsin"/>
</dbReference>
<dbReference type="Pfam" id="PF08448">
    <property type="entry name" value="PAS_4"/>
    <property type="match status" value="1"/>
</dbReference>
<keyword evidence="4" id="KW-0804">Transcription</keyword>
<dbReference type="Pfam" id="PF04967">
    <property type="entry name" value="HTH_10"/>
    <property type="match status" value="1"/>
</dbReference>
<dbReference type="InterPro" id="IPR001789">
    <property type="entry name" value="Sig_transdc_resp-reg_receiver"/>
</dbReference>
<protein>
    <recommendedName>
        <fullName evidence="11">Response regulator</fullName>
    </recommendedName>
</protein>
<dbReference type="SUPFAM" id="SSF55781">
    <property type="entry name" value="GAF domain-like"/>
    <property type="match status" value="2"/>
</dbReference>
<dbReference type="Gene3D" id="1.10.10.10">
    <property type="entry name" value="Winged helix-like DNA-binding domain superfamily/Winged helix DNA-binding domain"/>
    <property type="match status" value="1"/>
</dbReference>
<name>A0AAV3SYA0_9EURY</name>
<dbReference type="InterPro" id="IPR036388">
    <property type="entry name" value="WH-like_DNA-bd_sf"/>
</dbReference>
<keyword evidence="5" id="KW-0597">Phosphoprotein</keyword>
<dbReference type="InterPro" id="IPR000014">
    <property type="entry name" value="PAS"/>
</dbReference>
<dbReference type="Gene3D" id="3.30.450.40">
    <property type="match status" value="2"/>
</dbReference>
<dbReference type="InterPro" id="IPR013656">
    <property type="entry name" value="PAS_4"/>
</dbReference>
<dbReference type="InterPro" id="IPR011006">
    <property type="entry name" value="CheY-like_superfamily"/>
</dbReference>
<evidence type="ECO:0000256" key="2">
    <source>
        <dbReference type="ARBA" id="ARBA00022777"/>
    </source>
</evidence>
<dbReference type="AlphaFoldDB" id="A0AAV3SYA0"/>
<dbReference type="GeneID" id="68572469"/>
<dbReference type="InterPro" id="IPR035965">
    <property type="entry name" value="PAS-like_dom_sf"/>
</dbReference>
<dbReference type="NCBIfam" id="TIGR00229">
    <property type="entry name" value="sensory_box"/>
    <property type="match status" value="1"/>
</dbReference>
<dbReference type="GO" id="GO:0016301">
    <property type="term" value="F:kinase activity"/>
    <property type="evidence" value="ECO:0007669"/>
    <property type="project" value="UniProtKB-KW"/>
</dbReference>
<dbReference type="Pfam" id="PF13185">
    <property type="entry name" value="GAF_2"/>
    <property type="match status" value="1"/>
</dbReference>
<evidence type="ECO:0000256" key="6">
    <source>
        <dbReference type="SAM" id="Coils"/>
    </source>
</evidence>
<keyword evidence="2" id="KW-0418">Kinase</keyword>
<dbReference type="SMART" id="SM00065">
    <property type="entry name" value="GAF"/>
    <property type="match status" value="2"/>
</dbReference>
<dbReference type="SUPFAM" id="SSF55785">
    <property type="entry name" value="PYP-like sensor domain (PAS domain)"/>
    <property type="match status" value="1"/>
</dbReference>
<dbReference type="InterPro" id="IPR031803">
    <property type="entry name" value="BAT_GAF/HTH-assoc"/>
</dbReference>
<keyword evidence="6" id="KW-0175">Coiled coil</keyword>
<gene>
    <name evidence="9" type="ORF">GCM10009019_04170</name>
</gene>
<organism evidence="9 10">
    <name type="scientific">Salarchaeum japonicum</name>
    <dbReference type="NCBI Taxonomy" id="555573"/>
    <lineage>
        <taxon>Archaea</taxon>
        <taxon>Methanobacteriati</taxon>
        <taxon>Methanobacteriota</taxon>
        <taxon>Stenosarchaea group</taxon>
        <taxon>Halobacteria</taxon>
        <taxon>Halobacteriales</taxon>
        <taxon>Halobacteriaceae</taxon>
    </lineage>
</organism>
<feature type="domain" description="Response regulatory" evidence="7">
    <location>
        <begin position="6"/>
        <end position="119"/>
    </location>
</feature>
<feature type="modified residue" description="4-aspartylphosphate" evidence="5">
    <location>
        <position position="54"/>
    </location>
</feature>
<evidence type="ECO:0000256" key="4">
    <source>
        <dbReference type="ARBA" id="ARBA00023163"/>
    </source>
</evidence>
<dbReference type="EMBL" id="BAAADU010000002">
    <property type="protein sequence ID" value="GAA0645231.1"/>
    <property type="molecule type" value="Genomic_DNA"/>
</dbReference>
<comment type="caution">
    <text evidence="9">The sequence shown here is derived from an EMBL/GenBank/DDBJ whole genome shotgun (WGS) entry which is preliminary data.</text>
</comment>
<evidence type="ECO:0000313" key="9">
    <source>
        <dbReference type="EMBL" id="GAA0645231.1"/>
    </source>
</evidence>
<reference evidence="9 10" key="1">
    <citation type="journal article" date="2019" name="Int. J. Syst. Evol. Microbiol.">
        <title>The Global Catalogue of Microorganisms (GCM) 10K type strain sequencing project: providing services to taxonomists for standard genome sequencing and annotation.</title>
        <authorList>
            <consortium name="The Broad Institute Genomics Platform"/>
            <consortium name="The Broad Institute Genome Sequencing Center for Infectious Disease"/>
            <person name="Wu L."/>
            <person name="Ma J."/>
        </authorList>
    </citation>
    <scope>NUCLEOTIDE SEQUENCE [LARGE SCALE GENOMIC DNA]</scope>
    <source>
        <strain evidence="9 10">JCM 16327</strain>
    </source>
</reference>
<dbReference type="SMART" id="SM00448">
    <property type="entry name" value="REC"/>
    <property type="match status" value="1"/>
</dbReference>
<feature type="domain" description="PAS" evidence="8">
    <location>
        <begin position="134"/>
        <end position="170"/>
    </location>
</feature>
<evidence type="ECO:0000256" key="3">
    <source>
        <dbReference type="ARBA" id="ARBA00023015"/>
    </source>
</evidence>
<dbReference type="InterPro" id="IPR029016">
    <property type="entry name" value="GAF-like_dom_sf"/>
</dbReference>
<evidence type="ECO:0000313" key="10">
    <source>
        <dbReference type="Proteomes" id="UP001500194"/>
    </source>
</evidence>
<dbReference type="Pfam" id="PF00072">
    <property type="entry name" value="Response_reg"/>
    <property type="match status" value="1"/>
</dbReference>